<dbReference type="Proteomes" id="UP000078340">
    <property type="component" value="Unassembled WGS sequence"/>
</dbReference>
<accession>A0A179HUE4</accession>
<sequence length="114" mass="12839">MYEAGPTVVDLAVATFNNGKKTRRRRQKESHCSLPCSIDVDQPAPPSAVFTRILPKTNQIHTQNGPVLGKGYRRPSLWHQRQRRQAWSPSRALEVLVGQVFLFQEALSRGLGCE</sequence>
<dbReference type="AlphaFoldDB" id="A0A179HUE4"/>
<protein>
    <submittedName>
        <fullName evidence="1">Uncharacterized protein</fullName>
    </submittedName>
</protein>
<proteinExistence type="predicted"/>
<gene>
    <name evidence="1" type="ORF">VFPFJ_02352</name>
</gene>
<dbReference type="EMBL" id="LSBI01000002">
    <property type="protein sequence ID" value="OAQ93191.1"/>
    <property type="molecule type" value="Genomic_DNA"/>
</dbReference>
<name>A0A179HUE4_PURLI</name>
<evidence type="ECO:0000313" key="2">
    <source>
        <dbReference type="Proteomes" id="UP000078340"/>
    </source>
</evidence>
<organism evidence="1 2">
    <name type="scientific">Purpureocillium lilacinum</name>
    <name type="common">Paecilomyces lilacinus</name>
    <dbReference type="NCBI Taxonomy" id="33203"/>
    <lineage>
        <taxon>Eukaryota</taxon>
        <taxon>Fungi</taxon>
        <taxon>Dikarya</taxon>
        <taxon>Ascomycota</taxon>
        <taxon>Pezizomycotina</taxon>
        <taxon>Sordariomycetes</taxon>
        <taxon>Hypocreomycetidae</taxon>
        <taxon>Hypocreales</taxon>
        <taxon>Ophiocordycipitaceae</taxon>
        <taxon>Purpureocillium</taxon>
    </lineage>
</organism>
<evidence type="ECO:0000313" key="1">
    <source>
        <dbReference type="EMBL" id="OAQ93191.1"/>
    </source>
</evidence>
<reference evidence="1 2" key="1">
    <citation type="submission" date="2016-02" db="EMBL/GenBank/DDBJ databases">
        <title>Biosynthesis of antibiotic leucinostatins and their inhibition on Phytophthora in bio-control Purpureocillium lilacinum.</title>
        <authorList>
            <person name="Wang G."/>
            <person name="Liu Z."/>
            <person name="Lin R."/>
            <person name="Li E."/>
            <person name="Mao Z."/>
            <person name="Ling J."/>
            <person name="Yin W."/>
            <person name="Xie B."/>
        </authorList>
    </citation>
    <scope>NUCLEOTIDE SEQUENCE [LARGE SCALE GENOMIC DNA]</scope>
    <source>
        <strain evidence="1">PLFJ-1</strain>
    </source>
</reference>
<comment type="caution">
    <text evidence="1">The sequence shown here is derived from an EMBL/GenBank/DDBJ whole genome shotgun (WGS) entry which is preliminary data.</text>
</comment>